<dbReference type="SMART" id="SM00355">
    <property type="entry name" value="ZnF_C2H2"/>
    <property type="match status" value="4"/>
</dbReference>
<evidence type="ECO:0000256" key="7">
    <source>
        <dbReference type="ARBA" id="ARBA00023015"/>
    </source>
</evidence>
<evidence type="ECO:0000256" key="1">
    <source>
        <dbReference type="ARBA" id="ARBA00004123"/>
    </source>
</evidence>
<dbReference type="PANTHER" id="PTHR24399:SF23">
    <property type="entry name" value="C2H2-TYPE DOMAIN-CONTAINING PROTEIN"/>
    <property type="match status" value="1"/>
</dbReference>
<evidence type="ECO:0000256" key="2">
    <source>
        <dbReference type="ARBA" id="ARBA00006991"/>
    </source>
</evidence>
<evidence type="ECO:0000256" key="4">
    <source>
        <dbReference type="ARBA" id="ARBA00022737"/>
    </source>
</evidence>
<evidence type="ECO:0000256" key="10">
    <source>
        <dbReference type="ARBA" id="ARBA00023242"/>
    </source>
</evidence>
<evidence type="ECO:0000259" key="12">
    <source>
        <dbReference type="PROSITE" id="PS50157"/>
    </source>
</evidence>
<keyword evidence="10" id="KW-0539">Nucleus</keyword>
<dbReference type="GO" id="GO:0000978">
    <property type="term" value="F:RNA polymerase II cis-regulatory region sequence-specific DNA binding"/>
    <property type="evidence" value="ECO:0007669"/>
    <property type="project" value="TreeGrafter"/>
</dbReference>
<evidence type="ECO:0000256" key="8">
    <source>
        <dbReference type="ARBA" id="ARBA00023125"/>
    </source>
</evidence>
<dbReference type="PROSITE" id="PS50157">
    <property type="entry name" value="ZINC_FINGER_C2H2_2"/>
    <property type="match status" value="3"/>
</dbReference>
<reference evidence="13" key="1">
    <citation type="submission" date="2020-08" db="EMBL/GenBank/DDBJ databases">
        <title>Multicomponent nature underlies the extraordinary mechanical properties of spider dragline silk.</title>
        <authorList>
            <person name="Kono N."/>
            <person name="Nakamura H."/>
            <person name="Mori M."/>
            <person name="Yoshida Y."/>
            <person name="Ohtoshi R."/>
            <person name="Malay A.D."/>
            <person name="Moran D.A.P."/>
            <person name="Tomita M."/>
            <person name="Numata K."/>
            <person name="Arakawa K."/>
        </authorList>
    </citation>
    <scope>NUCLEOTIDE SEQUENCE</scope>
</reference>
<accession>A0A8X6XLP7</accession>
<keyword evidence="14" id="KW-1185">Reference proteome</keyword>
<dbReference type="GO" id="GO:0001227">
    <property type="term" value="F:DNA-binding transcription repressor activity, RNA polymerase II-specific"/>
    <property type="evidence" value="ECO:0007669"/>
    <property type="project" value="TreeGrafter"/>
</dbReference>
<proteinExistence type="inferred from homology"/>
<comment type="subcellular location">
    <subcellularLocation>
        <location evidence="1">Nucleus</location>
    </subcellularLocation>
</comment>
<keyword evidence="7" id="KW-0805">Transcription regulation</keyword>
<evidence type="ECO:0000256" key="9">
    <source>
        <dbReference type="ARBA" id="ARBA00023163"/>
    </source>
</evidence>
<dbReference type="SUPFAM" id="SSF57667">
    <property type="entry name" value="beta-beta-alpha zinc fingers"/>
    <property type="match status" value="2"/>
</dbReference>
<dbReference type="Gene3D" id="3.30.160.60">
    <property type="entry name" value="Classic Zinc Finger"/>
    <property type="match status" value="3"/>
</dbReference>
<dbReference type="FunFam" id="3.30.160.60:FF:001498">
    <property type="entry name" value="Zinc finger protein 404"/>
    <property type="match status" value="1"/>
</dbReference>
<dbReference type="FunFam" id="3.30.160.60:FF:000065">
    <property type="entry name" value="B-cell CLL/lymphoma 6, member B"/>
    <property type="match status" value="1"/>
</dbReference>
<evidence type="ECO:0000256" key="5">
    <source>
        <dbReference type="ARBA" id="ARBA00022771"/>
    </source>
</evidence>
<dbReference type="OrthoDB" id="6431404at2759"/>
<keyword evidence="9" id="KW-0804">Transcription</keyword>
<organism evidence="13 14">
    <name type="scientific">Trichonephila inaurata madagascariensis</name>
    <dbReference type="NCBI Taxonomy" id="2747483"/>
    <lineage>
        <taxon>Eukaryota</taxon>
        <taxon>Metazoa</taxon>
        <taxon>Ecdysozoa</taxon>
        <taxon>Arthropoda</taxon>
        <taxon>Chelicerata</taxon>
        <taxon>Arachnida</taxon>
        <taxon>Araneae</taxon>
        <taxon>Araneomorphae</taxon>
        <taxon>Entelegynae</taxon>
        <taxon>Araneoidea</taxon>
        <taxon>Nephilidae</taxon>
        <taxon>Trichonephila</taxon>
        <taxon>Trichonephila inaurata</taxon>
    </lineage>
</organism>
<evidence type="ECO:0000256" key="6">
    <source>
        <dbReference type="ARBA" id="ARBA00022833"/>
    </source>
</evidence>
<sequence length="253" mass="28035">MKDFPILPKSGIYAKSIKAWSHCNSKKSIKTGNYGTSLIVNSPSGKAIQPSPFQDLAQSQEHAFVKSSQSKSQKSVDKYKCGPSPLIKSAPVVGQNPNSLQSQEQVSLQDSQSQEQSFVCTVCLKKLKHKASLTAHMRIHTGEKPYNCKIYTCLPVQKSRGQFTCGICTFATKDLVSWKSHELSSGHRQSFACPVCGKKFTQKCNMKAHTRLHTGEKPYQCKFCHQTFTYQSALRGHTMSHHKISASDSGNMS</sequence>
<dbReference type="FunFam" id="3.30.160.60:FF:001370">
    <property type="entry name" value="Zinc finger protein"/>
    <property type="match status" value="1"/>
</dbReference>
<feature type="domain" description="C2H2-type" evidence="12">
    <location>
        <begin position="118"/>
        <end position="145"/>
    </location>
</feature>
<evidence type="ECO:0000256" key="11">
    <source>
        <dbReference type="PROSITE-ProRule" id="PRU00042"/>
    </source>
</evidence>
<keyword evidence="3" id="KW-0479">Metal-binding</keyword>
<evidence type="ECO:0000313" key="13">
    <source>
        <dbReference type="EMBL" id="GFY53936.1"/>
    </source>
</evidence>
<protein>
    <recommendedName>
        <fullName evidence="12">C2H2-type domain-containing protein</fullName>
    </recommendedName>
</protein>
<feature type="domain" description="C2H2-type" evidence="12">
    <location>
        <begin position="219"/>
        <end position="241"/>
    </location>
</feature>
<dbReference type="PROSITE" id="PS00028">
    <property type="entry name" value="ZINC_FINGER_C2H2_1"/>
    <property type="match status" value="2"/>
</dbReference>
<feature type="domain" description="C2H2-type" evidence="12">
    <location>
        <begin position="191"/>
        <end position="218"/>
    </location>
</feature>
<dbReference type="Pfam" id="PF13912">
    <property type="entry name" value="zf-C2H2_6"/>
    <property type="match status" value="1"/>
</dbReference>
<dbReference type="InterPro" id="IPR036236">
    <property type="entry name" value="Znf_C2H2_sf"/>
</dbReference>
<keyword evidence="4" id="KW-0677">Repeat</keyword>
<dbReference type="EMBL" id="BMAV01009571">
    <property type="protein sequence ID" value="GFY53936.1"/>
    <property type="molecule type" value="Genomic_DNA"/>
</dbReference>
<dbReference type="AlphaFoldDB" id="A0A8X6XLP7"/>
<keyword evidence="6" id="KW-0862">Zinc</keyword>
<evidence type="ECO:0000256" key="3">
    <source>
        <dbReference type="ARBA" id="ARBA00022723"/>
    </source>
</evidence>
<gene>
    <name evidence="13" type="ORF">TNIN_250551</name>
</gene>
<dbReference type="Pfam" id="PF00096">
    <property type="entry name" value="zf-C2H2"/>
    <property type="match status" value="2"/>
</dbReference>
<name>A0A8X6XLP7_9ARAC</name>
<keyword evidence="5 11" id="KW-0863">Zinc-finger</keyword>
<dbReference type="InterPro" id="IPR013087">
    <property type="entry name" value="Znf_C2H2_type"/>
</dbReference>
<evidence type="ECO:0000313" key="14">
    <source>
        <dbReference type="Proteomes" id="UP000886998"/>
    </source>
</evidence>
<comment type="similarity">
    <text evidence="2">Belongs to the krueppel C2H2-type zinc-finger protein family.</text>
</comment>
<dbReference type="Proteomes" id="UP000886998">
    <property type="component" value="Unassembled WGS sequence"/>
</dbReference>
<dbReference type="GO" id="GO:0005654">
    <property type="term" value="C:nucleoplasm"/>
    <property type="evidence" value="ECO:0007669"/>
    <property type="project" value="TreeGrafter"/>
</dbReference>
<comment type="caution">
    <text evidence="13">The sequence shown here is derived from an EMBL/GenBank/DDBJ whole genome shotgun (WGS) entry which is preliminary data.</text>
</comment>
<dbReference type="GO" id="GO:0008270">
    <property type="term" value="F:zinc ion binding"/>
    <property type="evidence" value="ECO:0007669"/>
    <property type="project" value="UniProtKB-KW"/>
</dbReference>
<keyword evidence="8" id="KW-0238">DNA-binding</keyword>
<dbReference type="PANTHER" id="PTHR24399">
    <property type="entry name" value="ZINC FINGER AND BTB DOMAIN-CONTAINING"/>
    <property type="match status" value="1"/>
</dbReference>